<dbReference type="InterPro" id="IPR011990">
    <property type="entry name" value="TPR-like_helical_dom_sf"/>
</dbReference>
<dbReference type="PANTHER" id="PTHR46082:SF6">
    <property type="entry name" value="AAA+ ATPASE DOMAIN-CONTAINING PROTEIN-RELATED"/>
    <property type="match status" value="1"/>
</dbReference>
<comment type="caution">
    <text evidence="3">The sequence shown here is derived from an EMBL/GenBank/DDBJ whole genome shotgun (WGS) entry which is preliminary data.</text>
</comment>
<dbReference type="Gene3D" id="3.40.1090.10">
    <property type="entry name" value="Cytosolic phospholipase A2 catalytic domain"/>
    <property type="match status" value="1"/>
</dbReference>
<dbReference type="AlphaFoldDB" id="A0A8H3HVN9"/>
<dbReference type="InterPro" id="IPR053137">
    <property type="entry name" value="NLR-like"/>
</dbReference>
<evidence type="ECO:0000313" key="4">
    <source>
        <dbReference type="Proteomes" id="UP000663827"/>
    </source>
</evidence>
<dbReference type="Gene3D" id="3.40.50.300">
    <property type="entry name" value="P-loop containing nucleotide triphosphate hydrolases"/>
    <property type="match status" value="1"/>
</dbReference>
<sequence length="890" mass="99996">MVRNAAGNEEATLIQGQASRRCKTAVFAMARHNMNASTPVLFRSYDAATNQGPGCTIWQALHATMAHPELFKGIDILDASVSQSFVGGEVGCSNPLAHVLTEVRRLYPSRRIACIISIGAGHARTIQAPDPSWWQLVPRTRDLVVMKDMAIDCERVAEEMATRFRGRTGVYYRFNVDQGMQDMKDGSWERLGQVIEHTKVYLQTARTDQKLAEAVRTGVNRRGAISTSHAAGQVLDTDESVTGPTDQATTIIKHIPAPTPVYTGRENENVQVITCITGGDGERRICVVCGLGGVGKTQLVLSVIERTRDQWDHIIFVDASSNATAESDLKDFATSKGVGDSHQDLIRWLETCRQRWLIVLDNADTPSTNIGQYIPGGQHGSVVITTRLPDLDRLAKGPGSVCHLSSMSDEDGLALFMKAARMDDQSLPPDDKECVKALLEDFGCLALAIVHAGAYIAHSSEMAFIKYRDLFLSQRQRILELYSQLPALAKLDEYGKTVYTTWKMCYDQLQPESRTMLWIMSFLHHTHISEDIFKRAAQNINKRRDLLPLNDLESQAHNHVTEFLSTFLGPDKRWDTVRFTSVTTDLRLYSLIDYDRTNLAYSMHLLVQDWARGVKPHEQALGRECAARLLSLSIDEKEDAGSLAFKRRLSLHVTSLLELDPNIGANHAYRFSEVFWWAGQLSEQEKICLQVMETFERELGADHPATLDIMARLANAYKISGRLEQAERIEVQVLESRKRVLGEENKKTLQVKANLAQTYAQMGRLDEAEQLQIQMLENSRRIRGDDNSDTLWLMSCLSTTYMRRGRLDEAAELRIQALEARKRVLGEDHPDTLSAMASLAQIYSHQGRWDEAESLLAGAVTIAEQQLGVEHCRSQRYSRWLGKVQHRCKV</sequence>
<dbReference type="Proteomes" id="UP000663827">
    <property type="component" value="Unassembled WGS sequence"/>
</dbReference>
<name>A0A8H3HVN9_9AGAM</name>
<reference evidence="3" key="1">
    <citation type="submission" date="2021-01" db="EMBL/GenBank/DDBJ databases">
        <authorList>
            <person name="Kaushik A."/>
        </authorList>
    </citation>
    <scope>NUCLEOTIDE SEQUENCE</scope>
    <source>
        <strain evidence="3">AG5</strain>
    </source>
</reference>
<proteinExistence type="predicted"/>
<dbReference type="InterPro" id="IPR016035">
    <property type="entry name" value="Acyl_Trfase/lysoPLipase"/>
</dbReference>
<dbReference type="Gene3D" id="1.25.40.10">
    <property type="entry name" value="Tetratricopeptide repeat domain"/>
    <property type="match status" value="1"/>
</dbReference>
<dbReference type="Pfam" id="PF13374">
    <property type="entry name" value="TPR_10"/>
    <property type="match status" value="1"/>
</dbReference>
<dbReference type="SUPFAM" id="SSF52151">
    <property type="entry name" value="FabD/lysophospholipase-like"/>
    <property type="match status" value="1"/>
</dbReference>
<dbReference type="PANTHER" id="PTHR46082">
    <property type="entry name" value="ATP/GTP-BINDING PROTEIN-RELATED"/>
    <property type="match status" value="1"/>
</dbReference>
<feature type="domain" description="DUF7779" evidence="2">
    <location>
        <begin position="507"/>
        <end position="612"/>
    </location>
</feature>
<evidence type="ECO:0000313" key="3">
    <source>
        <dbReference type="EMBL" id="CAE7150404.1"/>
    </source>
</evidence>
<dbReference type="InterPro" id="IPR056681">
    <property type="entry name" value="DUF7779"/>
</dbReference>
<gene>
    <name evidence="3" type="ORF">RDB_LOCUS87747</name>
</gene>
<evidence type="ECO:0000259" key="2">
    <source>
        <dbReference type="Pfam" id="PF25000"/>
    </source>
</evidence>
<protein>
    <recommendedName>
        <fullName evidence="5">Kinesin light chain</fullName>
    </recommendedName>
</protein>
<dbReference type="Pfam" id="PF25000">
    <property type="entry name" value="DUF7779"/>
    <property type="match status" value="1"/>
</dbReference>
<dbReference type="GO" id="GO:0043531">
    <property type="term" value="F:ADP binding"/>
    <property type="evidence" value="ECO:0007669"/>
    <property type="project" value="InterPro"/>
</dbReference>
<dbReference type="InterPro" id="IPR002182">
    <property type="entry name" value="NB-ARC"/>
</dbReference>
<dbReference type="SUPFAM" id="SSF52540">
    <property type="entry name" value="P-loop containing nucleoside triphosphate hydrolases"/>
    <property type="match status" value="1"/>
</dbReference>
<dbReference type="SUPFAM" id="SSF48452">
    <property type="entry name" value="TPR-like"/>
    <property type="match status" value="2"/>
</dbReference>
<dbReference type="InterPro" id="IPR027417">
    <property type="entry name" value="P-loop_NTPase"/>
</dbReference>
<evidence type="ECO:0000259" key="1">
    <source>
        <dbReference type="Pfam" id="PF00931"/>
    </source>
</evidence>
<dbReference type="Pfam" id="PF13424">
    <property type="entry name" value="TPR_12"/>
    <property type="match status" value="2"/>
</dbReference>
<dbReference type="Pfam" id="PF00931">
    <property type="entry name" value="NB-ARC"/>
    <property type="match status" value="1"/>
</dbReference>
<feature type="domain" description="NB-ARC" evidence="1">
    <location>
        <begin position="281"/>
        <end position="423"/>
    </location>
</feature>
<evidence type="ECO:0008006" key="5">
    <source>
        <dbReference type="Google" id="ProtNLM"/>
    </source>
</evidence>
<accession>A0A8H3HVN9</accession>
<organism evidence="3 4">
    <name type="scientific">Rhizoctonia solani</name>
    <dbReference type="NCBI Taxonomy" id="456999"/>
    <lineage>
        <taxon>Eukaryota</taxon>
        <taxon>Fungi</taxon>
        <taxon>Dikarya</taxon>
        <taxon>Basidiomycota</taxon>
        <taxon>Agaricomycotina</taxon>
        <taxon>Agaricomycetes</taxon>
        <taxon>Cantharellales</taxon>
        <taxon>Ceratobasidiaceae</taxon>
        <taxon>Rhizoctonia</taxon>
    </lineage>
</organism>
<dbReference type="EMBL" id="CAJNJQ010001798">
    <property type="protein sequence ID" value="CAE7150404.1"/>
    <property type="molecule type" value="Genomic_DNA"/>
</dbReference>